<dbReference type="InterPro" id="IPR039424">
    <property type="entry name" value="SBP_5"/>
</dbReference>
<evidence type="ECO:0000256" key="3">
    <source>
        <dbReference type="ARBA" id="ARBA00022729"/>
    </source>
</evidence>
<dbReference type="Gene3D" id="3.40.190.10">
    <property type="entry name" value="Periplasmic binding protein-like II"/>
    <property type="match status" value="1"/>
</dbReference>
<evidence type="ECO:0000256" key="1">
    <source>
        <dbReference type="ARBA" id="ARBA00005695"/>
    </source>
</evidence>
<feature type="chain" id="PRO_5046109166" evidence="4">
    <location>
        <begin position="26"/>
        <end position="573"/>
    </location>
</feature>
<evidence type="ECO:0000313" key="6">
    <source>
        <dbReference type="EMBL" id="MBG8552770.1"/>
    </source>
</evidence>
<comment type="caution">
    <text evidence="6">The sequence shown here is derived from an EMBL/GenBank/DDBJ whole genome shotgun (WGS) entry which is preliminary data.</text>
</comment>
<keyword evidence="2" id="KW-0813">Transport</keyword>
<reference evidence="6 7" key="1">
    <citation type="submission" date="2020-11" db="EMBL/GenBank/DDBJ databases">
        <title>Hymenobacter sp.</title>
        <authorList>
            <person name="Kim M.K."/>
        </authorList>
    </citation>
    <scope>NUCLEOTIDE SEQUENCE [LARGE SCALE GENOMIC DNA]</scope>
    <source>
        <strain evidence="6 7">BT594</strain>
    </source>
</reference>
<protein>
    <submittedName>
        <fullName evidence="6">ABC transporter substrate-binding protein</fullName>
    </submittedName>
</protein>
<dbReference type="PROSITE" id="PS51257">
    <property type="entry name" value="PROKAR_LIPOPROTEIN"/>
    <property type="match status" value="1"/>
</dbReference>
<feature type="domain" description="Solute-binding protein family 5" evidence="5">
    <location>
        <begin position="70"/>
        <end position="477"/>
    </location>
</feature>
<dbReference type="PANTHER" id="PTHR30290:SF9">
    <property type="entry name" value="OLIGOPEPTIDE-BINDING PROTEIN APPA"/>
    <property type="match status" value="1"/>
</dbReference>
<keyword evidence="7" id="KW-1185">Reference proteome</keyword>
<feature type="signal peptide" evidence="4">
    <location>
        <begin position="1"/>
        <end position="25"/>
    </location>
</feature>
<dbReference type="PANTHER" id="PTHR30290">
    <property type="entry name" value="PERIPLASMIC BINDING COMPONENT OF ABC TRANSPORTER"/>
    <property type="match status" value="1"/>
</dbReference>
<dbReference type="EMBL" id="JADWYK010000002">
    <property type="protein sequence ID" value="MBG8552770.1"/>
    <property type="molecule type" value="Genomic_DNA"/>
</dbReference>
<dbReference type="RefSeq" id="WP_196953817.1">
    <property type="nucleotide sequence ID" value="NZ_JADWYK010000002.1"/>
</dbReference>
<comment type="similarity">
    <text evidence="1">Belongs to the bacterial solute-binding protein 5 family.</text>
</comment>
<accession>A0ABS0KY41</accession>
<dbReference type="PIRSF" id="PIRSF002741">
    <property type="entry name" value="MppA"/>
    <property type="match status" value="1"/>
</dbReference>
<proteinExistence type="inferred from homology"/>
<name>A0ABS0KY41_9BACT</name>
<gene>
    <name evidence="6" type="ORF">I5L79_04385</name>
</gene>
<evidence type="ECO:0000259" key="5">
    <source>
        <dbReference type="Pfam" id="PF00496"/>
    </source>
</evidence>
<dbReference type="Proteomes" id="UP000601099">
    <property type="component" value="Unassembled WGS sequence"/>
</dbReference>
<dbReference type="Gene3D" id="3.10.105.10">
    <property type="entry name" value="Dipeptide-binding Protein, Domain 3"/>
    <property type="match status" value="1"/>
</dbReference>
<keyword evidence="3 4" id="KW-0732">Signal</keyword>
<organism evidence="6 7">
    <name type="scientific">Hymenobacter guriensis</name>
    <dbReference type="NCBI Taxonomy" id="2793065"/>
    <lineage>
        <taxon>Bacteria</taxon>
        <taxon>Pseudomonadati</taxon>
        <taxon>Bacteroidota</taxon>
        <taxon>Cytophagia</taxon>
        <taxon>Cytophagales</taxon>
        <taxon>Hymenobacteraceae</taxon>
        <taxon>Hymenobacter</taxon>
    </lineage>
</organism>
<dbReference type="InterPro" id="IPR000914">
    <property type="entry name" value="SBP_5_dom"/>
</dbReference>
<evidence type="ECO:0000256" key="2">
    <source>
        <dbReference type="ARBA" id="ARBA00022448"/>
    </source>
</evidence>
<sequence>MLGLWFRTALLVLLLGSCKPATPPAAQVRIRWPRDPESLHPHMLANAMAVQAINLTYQSLLAVDASRQQLVPLLADSLPAVRRNGSASFFSYRIRPQATWDDGQPILAADVAFSLRAMRCPDLPNERMQAQYGFIQDIKISAADPRRFTLVCAPYAPDYRMLSGDFAILPEHLLDSAHTLRTLPLTGIDSVAAARPAVAAVIQRLAAAGLERSPGRYGSGPYQLKTWQTGQQLTLQRKHPWWGDPLQATEPQLTARPEQIRFQIIPDQTAALLALRRQEVDVYAGIPPADFARLRQSAADTARLGLYTPDSYEMVTAGFNTRRPVLRQSLTRQAISCLFDVEGILNGALHQQGYASVGMISPHQPVFYNDSLPADTFNPTAAITYLQQAGWRRQPDGTWQQLGTDGKPLPLTFAISYRAGNAAYEFIALQVRTAAARLGIAVQLRPAESALLTQQLQAGEFDVYLRSVVGNPFAHNFIPLLHSASTGTAGGNYTGFGSPASDRLLERLAAAEDTLSKRKLLRQFQRVLQRERPLRVLYFMRNPIAVSKRFTNLGLSSLSPGYEVAGFVEKPQP</sequence>
<dbReference type="SUPFAM" id="SSF53850">
    <property type="entry name" value="Periplasmic binding protein-like II"/>
    <property type="match status" value="1"/>
</dbReference>
<dbReference type="Pfam" id="PF00496">
    <property type="entry name" value="SBP_bac_5"/>
    <property type="match status" value="1"/>
</dbReference>
<evidence type="ECO:0000313" key="7">
    <source>
        <dbReference type="Proteomes" id="UP000601099"/>
    </source>
</evidence>
<evidence type="ECO:0000256" key="4">
    <source>
        <dbReference type="SAM" id="SignalP"/>
    </source>
</evidence>
<dbReference type="InterPro" id="IPR030678">
    <property type="entry name" value="Peptide/Ni-bd"/>
</dbReference>